<dbReference type="Pfam" id="PF12802">
    <property type="entry name" value="MarR_2"/>
    <property type="match status" value="1"/>
</dbReference>
<dbReference type="InterPro" id="IPR039422">
    <property type="entry name" value="MarR/SlyA-like"/>
</dbReference>
<sequence length="153" mass="17709">MRSFHEMEQELAALPKVLDKYARISRMPFDFGMEKPLYPTEVHMVSEVAARGPVSVTELGRRFGVTKGAASQMVGKLVQKGLLSKRQDPEKGSRWLVEPTEKGRYVHNHHTAFHREHDKEFMEYLGRLSEAEFTTVASLFHRMERWLDSYLDG</sequence>
<evidence type="ECO:0000313" key="5">
    <source>
        <dbReference type="Proteomes" id="UP000503251"/>
    </source>
</evidence>
<dbReference type="CDD" id="cd00090">
    <property type="entry name" value="HTH_ARSR"/>
    <property type="match status" value="1"/>
</dbReference>
<dbReference type="Proteomes" id="UP000434052">
    <property type="component" value="Unassembled WGS sequence"/>
</dbReference>
<dbReference type="PANTHER" id="PTHR33164">
    <property type="entry name" value="TRANSCRIPTIONAL REGULATOR, MARR FAMILY"/>
    <property type="match status" value="1"/>
</dbReference>
<proteinExistence type="predicted"/>
<dbReference type="Proteomes" id="UP000503251">
    <property type="component" value="Chromosome"/>
</dbReference>
<protein>
    <submittedName>
        <fullName evidence="3">MarR family transcriptional regulator</fullName>
    </submittedName>
</protein>
<evidence type="ECO:0000313" key="2">
    <source>
        <dbReference type="EMBL" id="QJT09463.1"/>
    </source>
</evidence>
<dbReference type="GO" id="GO:0003700">
    <property type="term" value="F:DNA-binding transcription factor activity"/>
    <property type="evidence" value="ECO:0007669"/>
    <property type="project" value="InterPro"/>
</dbReference>
<dbReference type="EMBL" id="CP039543">
    <property type="protein sequence ID" value="QJT09463.1"/>
    <property type="molecule type" value="Genomic_DNA"/>
</dbReference>
<accession>A0A6P1ZG03</accession>
<reference evidence="3 4" key="1">
    <citation type="submission" date="2018-06" db="EMBL/GenBank/DDBJ databases">
        <title>Complete genome of Desulfovibrio marinus P48SEP.</title>
        <authorList>
            <person name="Crispim J.S."/>
            <person name="Vidigal P.M.P."/>
            <person name="Silva L.C.F."/>
            <person name="Araujo L.C."/>
            <person name="Laguardia C.N."/>
            <person name="Dias R.S."/>
            <person name="Sousa M.P."/>
            <person name="Paula S.O."/>
            <person name="Silva C."/>
        </authorList>
    </citation>
    <scope>NUCLEOTIDE SEQUENCE [LARGE SCALE GENOMIC DNA]</scope>
    <source>
        <strain evidence="3 4">P48SEP</strain>
    </source>
</reference>
<dbReference type="OrthoDB" id="5458121at2"/>
<evidence type="ECO:0000313" key="3">
    <source>
        <dbReference type="EMBL" id="TVM33690.1"/>
    </source>
</evidence>
<dbReference type="GO" id="GO:0006950">
    <property type="term" value="P:response to stress"/>
    <property type="evidence" value="ECO:0007669"/>
    <property type="project" value="TreeGrafter"/>
</dbReference>
<dbReference type="InterPro" id="IPR036390">
    <property type="entry name" value="WH_DNA-bd_sf"/>
</dbReference>
<dbReference type="RefSeq" id="WP_144305356.1">
    <property type="nucleotide sequence ID" value="NZ_CP039543.1"/>
</dbReference>
<dbReference type="SMART" id="SM00347">
    <property type="entry name" value="HTH_MARR"/>
    <property type="match status" value="1"/>
</dbReference>
<feature type="domain" description="HTH marR-type" evidence="1">
    <location>
        <begin position="4"/>
        <end position="145"/>
    </location>
</feature>
<dbReference type="Gene3D" id="1.10.10.10">
    <property type="entry name" value="Winged helix-like DNA-binding domain superfamily/Winged helix DNA-binding domain"/>
    <property type="match status" value="1"/>
</dbReference>
<gene>
    <name evidence="3" type="ORF">DQK91_10720</name>
    <name evidence="2" type="ORF">E8L03_11160</name>
</gene>
<dbReference type="EMBL" id="QMIF01000006">
    <property type="protein sequence ID" value="TVM33690.1"/>
    <property type="molecule type" value="Genomic_DNA"/>
</dbReference>
<dbReference type="SUPFAM" id="SSF46785">
    <property type="entry name" value="Winged helix' DNA-binding domain"/>
    <property type="match status" value="1"/>
</dbReference>
<evidence type="ECO:0000259" key="1">
    <source>
        <dbReference type="PROSITE" id="PS50995"/>
    </source>
</evidence>
<dbReference type="InterPro" id="IPR000835">
    <property type="entry name" value="HTH_MarR-typ"/>
</dbReference>
<dbReference type="AlphaFoldDB" id="A0A6P1ZG03"/>
<name>A0A6P1ZG03_9BACT</name>
<organism evidence="3 4">
    <name type="scientific">Oceanidesulfovibrio marinus</name>
    <dbReference type="NCBI Taxonomy" id="370038"/>
    <lineage>
        <taxon>Bacteria</taxon>
        <taxon>Pseudomonadati</taxon>
        <taxon>Thermodesulfobacteriota</taxon>
        <taxon>Desulfovibrionia</taxon>
        <taxon>Desulfovibrionales</taxon>
        <taxon>Desulfovibrionaceae</taxon>
        <taxon>Oceanidesulfovibrio</taxon>
    </lineage>
</organism>
<reference evidence="2 5" key="2">
    <citation type="submission" date="2019-04" db="EMBL/GenBank/DDBJ databases">
        <title>Isolation and culture of sulfate reducing bacteria from the cold seep of the South China Sea.</title>
        <authorList>
            <person name="Sun C."/>
            <person name="Liu R."/>
        </authorList>
    </citation>
    <scope>NUCLEOTIDE SEQUENCE [LARGE SCALE GENOMIC DNA]</scope>
    <source>
        <strain evidence="2 5">CS1</strain>
    </source>
</reference>
<dbReference type="InterPro" id="IPR011991">
    <property type="entry name" value="ArsR-like_HTH"/>
</dbReference>
<dbReference type="PROSITE" id="PS50995">
    <property type="entry name" value="HTH_MARR_2"/>
    <property type="match status" value="1"/>
</dbReference>
<evidence type="ECO:0000313" key="4">
    <source>
        <dbReference type="Proteomes" id="UP000434052"/>
    </source>
</evidence>
<dbReference type="InterPro" id="IPR036388">
    <property type="entry name" value="WH-like_DNA-bd_sf"/>
</dbReference>
<keyword evidence="5" id="KW-1185">Reference proteome</keyword>
<dbReference type="PANTHER" id="PTHR33164:SF43">
    <property type="entry name" value="HTH-TYPE TRANSCRIPTIONAL REPRESSOR YETL"/>
    <property type="match status" value="1"/>
</dbReference>